<sequence>MAIEVWGTLFTLGDGEGSLEYQQRVQVWWKILVMSSGKRSKGYWWRQRKSGFRDPRRAPFVAAGPPPVDAIKPSDYHVSPEQPAARLSPMAMAQNRLRLCYGLHRGRQQWLSATSHFAHEQSLARHTGSSFQHISASWPPVPSDSSTIPSQSSANVCPPHLRLYPSPCPRVQKAVSTRFRISRRHLHIYSRPLRRAIPNSSQLSSGVLAPPSQPAGEVEESSSFSFYNGIRSLDVNHCHALSLLRPHSQRDQELGCASLARRGSSHLQGAVSGSCLPSSTHRVYYNQNLYVVTGTRAVLLSCPEGEVALIVWNDGHESVYTTELWPPARARVDAGTIERVPELSVDQRVKHTDEQQETPGEPCELRRLVVPGAVQTAPSTLLDPALVAEPSHRWRIHLRRMLRIFLAELTPTLKFVRLLDLKDLRDAYEHTLTPNDAALVDTQRALHVSTALAINLQMDRVGGDGETNWWLKGYVSPTWPRRVITEVNGRNVTGQRSGIVDEVRKYKMAVKD</sequence>
<protein>
    <submittedName>
        <fullName evidence="1">Uncharacterized protein</fullName>
    </submittedName>
</protein>
<name>A0A8H5BKY1_9AGAR</name>
<gene>
    <name evidence="1" type="ORF">D9619_009828</name>
</gene>
<accession>A0A8H5BKY1</accession>
<keyword evidence="2" id="KW-1185">Reference proteome</keyword>
<dbReference type="AlphaFoldDB" id="A0A8H5BKY1"/>
<organism evidence="1 2">
    <name type="scientific">Psilocybe cf. subviscida</name>
    <dbReference type="NCBI Taxonomy" id="2480587"/>
    <lineage>
        <taxon>Eukaryota</taxon>
        <taxon>Fungi</taxon>
        <taxon>Dikarya</taxon>
        <taxon>Basidiomycota</taxon>
        <taxon>Agaricomycotina</taxon>
        <taxon>Agaricomycetes</taxon>
        <taxon>Agaricomycetidae</taxon>
        <taxon>Agaricales</taxon>
        <taxon>Agaricineae</taxon>
        <taxon>Strophariaceae</taxon>
        <taxon>Psilocybe</taxon>
    </lineage>
</organism>
<dbReference type="Proteomes" id="UP000567179">
    <property type="component" value="Unassembled WGS sequence"/>
</dbReference>
<evidence type="ECO:0000313" key="2">
    <source>
        <dbReference type="Proteomes" id="UP000567179"/>
    </source>
</evidence>
<proteinExistence type="predicted"/>
<reference evidence="1 2" key="1">
    <citation type="journal article" date="2020" name="ISME J.">
        <title>Uncovering the hidden diversity of litter-decomposition mechanisms in mushroom-forming fungi.</title>
        <authorList>
            <person name="Floudas D."/>
            <person name="Bentzer J."/>
            <person name="Ahren D."/>
            <person name="Johansson T."/>
            <person name="Persson P."/>
            <person name="Tunlid A."/>
        </authorList>
    </citation>
    <scope>NUCLEOTIDE SEQUENCE [LARGE SCALE GENOMIC DNA]</scope>
    <source>
        <strain evidence="1 2">CBS 101986</strain>
    </source>
</reference>
<dbReference type="EMBL" id="JAACJJ010000015">
    <property type="protein sequence ID" value="KAF5325309.1"/>
    <property type="molecule type" value="Genomic_DNA"/>
</dbReference>
<comment type="caution">
    <text evidence="1">The sequence shown here is derived from an EMBL/GenBank/DDBJ whole genome shotgun (WGS) entry which is preliminary data.</text>
</comment>
<evidence type="ECO:0000313" key="1">
    <source>
        <dbReference type="EMBL" id="KAF5325309.1"/>
    </source>
</evidence>